<dbReference type="KEGG" id="ftj:FTUN_5669"/>
<evidence type="ECO:0000256" key="1">
    <source>
        <dbReference type="ARBA" id="ARBA00004651"/>
    </source>
</evidence>
<gene>
    <name evidence="8" type="ORF">FTUN_5669</name>
</gene>
<feature type="transmembrane region" description="Helical" evidence="7">
    <location>
        <begin position="353"/>
        <end position="370"/>
    </location>
</feature>
<evidence type="ECO:0000256" key="6">
    <source>
        <dbReference type="ARBA" id="ARBA00023136"/>
    </source>
</evidence>
<feature type="transmembrane region" description="Helical" evidence="7">
    <location>
        <begin position="238"/>
        <end position="263"/>
    </location>
</feature>
<dbReference type="RefSeq" id="WP_171473335.1">
    <property type="nucleotide sequence ID" value="NZ_CP053452.2"/>
</dbReference>
<feature type="transmembrane region" description="Helical" evidence="7">
    <location>
        <begin position="170"/>
        <end position="187"/>
    </location>
</feature>
<dbReference type="GO" id="GO:0005886">
    <property type="term" value="C:plasma membrane"/>
    <property type="evidence" value="ECO:0007669"/>
    <property type="project" value="UniProtKB-SubCell"/>
</dbReference>
<feature type="transmembrane region" description="Helical" evidence="7">
    <location>
        <begin position="376"/>
        <end position="397"/>
    </location>
</feature>
<evidence type="ECO:0000313" key="9">
    <source>
        <dbReference type="Proteomes" id="UP000503447"/>
    </source>
</evidence>
<dbReference type="AlphaFoldDB" id="A0A6M5YVX7"/>
<comment type="subcellular location">
    <subcellularLocation>
        <location evidence="1">Cell membrane</location>
        <topology evidence="1">Multi-pass membrane protein</topology>
    </subcellularLocation>
</comment>
<dbReference type="GO" id="GO:0006835">
    <property type="term" value="P:dicarboxylic acid transport"/>
    <property type="evidence" value="ECO:0007669"/>
    <property type="project" value="TreeGrafter"/>
</dbReference>
<feature type="transmembrane region" description="Helical" evidence="7">
    <location>
        <begin position="12"/>
        <end position="31"/>
    </location>
</feature>
<reference evidence="9" key="1">
    <citation type="submission" date="2020-05" db="EMBL/GenBank/DDBJ databases">
        <title>Frigoriglobus tundricola gen. nov., sp. nov., a psychrotolerant cellulolytic planctomycete of the family Gemmataceae with two divergent copies of 16S rRNA gene.</title>
        <authorList>
            <person name="Kulichevskaya I.S."/>
            <person name="Ivanova A.A."/>
            <person name="Naumoff D.G."/>
            <person name="Beletsky A.V."/>
            <person name="Rijpstra W.I.C."/>
            <person name="Sinninghe Damste J.S."/>
            <person name="Mardanov A.V."/>
            <person name="Ravin N.V."/>
            <person name="Dedysh S.N."/>
        </authorList>
    </citation>
    <scope>NUCLEOTIDE SEQUENCE [LARGE SCALE GENOMIC DNA]</scope>
    <source>
        <strain evidence="9">PL17</strain>
    </source>
</reference>
<dbReference type="EMBL" id="CP053452">
    <property type="protein sequence ID" value="QJW98089.1"/>
    <property type="molecule type" value="Genomic_DNA"/>
</dbReference>
<feature type="transmembrane region" description="Helical" evidence="7">
    <location>
        <begin position="208"/>
        <end position="232"/>
    </location>
</feature>
<protein>
    <submittedName>
        <fullName evidence="8">Proton/sodium-glutamate symport protein</fullName>
    </submittedName>
</protein>
<dbReference type="InterPro" id="IPR036458">
    <property type="entry name" value="Na:dicarbo_symporter_sf"/>
</dbReference>
<dbReference type="Proteomes" id="UP000503447">
    <property type="component" value="Chromosome"/>
</dbReference>
<keyword evidence="5 7" id="KW-1133">Transmembrane helix</keyword>
<dbReference type="SUPFAM" id="SSF118215">
    <property type="entry name" value="Proton glutamate symport protein"/>
    <property type="match status" value="1"/>
</dbReference>
<keyword evidence="6 7" id="KW-0472">Membrane</keyword>
<evidence type="ECO:0000313" key="8">
    <source>
        <dbReference type="EMBL" id="QJW98089.1"/>
    </source>
</evidence>
<name>A0A6M5YVX7_9BACT</name>
<dbReference type="PRINTS" id="PR00173">
    <property type="entry name" value="EDTRNSPORT"/>
</dbReference>
<keyword evidence="9" id="KW-1185">Reference proteome</keyword>
<sequence length="447" mass="46781">MSAAHTVPHTRILIALIGGAAVGCGLNYAFVAPGPPPVVPGWLRWAIGNVTKPVGDVFLNLLFMPIIPLVFASLAVGVTRLGGGQNVGRVGLKTLAYFLVTTACAAAVGLTLVNVIRPGDQIPPEKKQELLGQYEKEAGEKLEKKDAFGVNTFVNVVPRNPLEAFAKKDMLAVIFSALVVGIALARLDPARAKPMIDLLEVVNDVADFVLRLAMSIAPYAVFCLIFTTTAALGYKVLIALGAFIFTVLGGLALHLFVTLPLILRFLGGMSPLEFFARARGTMVTAFSTSSSSATLPTAMKCAEEELGVPPNVSRFVLPLSASMNHNGTALFESVTVLFLAQAFGVELGLGEQLQVLVLCILTATGVAGVPGGSLPLIGLILVQVHVPAGAIALVLGVDRILDMCRTMVNVTADLTTAVFVARSESKLTAEENPHGEWGGTGGPVPSP</sequence>
<feature type="transmembrane region" description="Helical" evidence="7">
    <location>
        <begin position="62"/>
        <end position="83"/>
    </location>
</feature>
<evidence type="ECO:0000256" key="2">
    <source>
        <dbReference type="ARBA" id="ARBA00022448"/>
    </source>
</evidence>
<organism evidence="8 9">
    <name type="scientific">Frigoriglobus tundricola</name>
    <dbReference type="NCBI Taxonomy" id="2774151"/>
    <lineage>
        <taxon>Bacteria</taxon>
        <taxon>Pseudomonadati</taxon>
        <taxon>Planctomycetota</taxon>
        <taxon>Planctomycetia</taxon>
        <taxon>Gemmatales</taxon>
        <taxon>Gemmataceae</taxon>
        <taxon>Frigoriglobus</taxon>
    </lineage>
</organism>
<feature type="transmembrane region" description="Helical" evidence="7">
    <location>
        <begin position="95"/>
        <end position="116"/>
    </location>
</feature>
<evidence type="ECO:0000256" key="3">
    <source>
        <dbReference type="ARBA" id="ARBA00022475"/>
    </source>
</evidence>
<evidence type="ECO:0000256" key="7">
    <source>
        <dbReference type="SAM" id="Phobius"/>
    </source>
</evidence>
<evidence type="ECO:0000256" key="4">
    <source>
        <dbReference type="ARBA" id="ARBA00022692"/>
    </source>
</evidence>
<keyword evidence="3" id="KW-1003">Cell membrane</keyword>
<keyword evidence="2" id="KW-0813">Transport</keyword>
<keyword evidence="4 7" id="KW-0812">Transmembrane</keyword>
<dbReference type="PANTHER" id="PTHR42865:SF7">
    <property type="entry name" value="PROTON_GLUTAMATE-ASPARTATE SYMPORTER"/>
    <property type="match status" value="1"/>
</dbReference>
<proteinExistence type="predicted"/>
<dbReference type="PANTHER" id="PTHR42865">
    <property type="entry name" value="PROTON/GLUTAMATE-ASPARTATE SYMPORTER"/>
    <property type="match status" value="1"/>
</dbReference>
<dbReference type="InterPro" id="IPR001991">
    <property type="entry name" value="Na-dicarboxylate_symporter"/>
</dbReference>
<evidence type="ECO:0000256" key="5">
    <source>
        <dbReference type="ARBA" id="ARBA00022989"/>
    </source>
</evidence>
<dbReference type="GO" id="GO:0015293">
    <property type="term" value="F:symporter activity"/>
    <property type="evidence" value="ECO:0007669"/>
    <property type="project" value="UniProtKB-KW"/>
</dbReference>
<dbReference type="Pfam" id="PF00375">
    <property type="entry name" value="SDF"/>
    <property type="match status" value="1"/>
</dbReference>
<accession>A0A6M5YVX7</accession>
<dbReference type="Gene3D" id="1.10.3860.10">
    <property type="entry name" value="Sodium:dicarboxylate symporter"/>
    <property type="match status" value="1"/>
</dbReference>